<sequence length="305" mass="33120">MTDDERTNAIAVGLDGSPAATAALHWAAAEAGLRRVPLRLVHAREPDSRPEPEAMPPGPTGREIVDAARDDVVRRRPELHVIADVIDEKPEEALLTVSAETRMLVLGSYGTRRLPSFFLGGVSLSTVARAEHPVVLVRAEEDPEAREAGTAHEPEQEEVHPHGPRVVVALGLDHDYANLLRFAFETAEVTGLPLHVVHAIRLPSHVYVPGGPVVPHIAVQYRKEVEGEVRELVRPWAERHPRVELRAALRLEGTAQAVVHEAEGSDLLVVGRCRKHRTALGPRIGPVAHAAVHHAACPVAVVPHD</sequence>
<dbReference type="SUPFAM" id="SSF52402">
    <property type="entry name" value="Adenine nucleotide alpha hydrolases-like"/>
    <property type="match status" value="2"/>
</dbReference>
<dbReference type="Gene3D" id="3.40.50.620">
    <property type="entry name" value="HUPs"/>
    <property type="match status" value="2"/>
</dbReference>
<feature type="region of interest" description="Disordered" evidence="2">
    <location>
        <begin position="42"/>
        <end position="63"/>
    </location>
</feature>
<comment type="caution">
    <text evidence="4">The sequence shown here is derived from an EMBL/GenBank/DDBJ whole genome shotgun (WGS) entry which is preliminary data.</text>
</comment>
<feature type="compositionally biased region" description="Basic and acidic residues" evidence="2">
    <location>
        <begin position="42"/>
        <end position="52"/>
    </location>
</feature>
<dbReference type="InterPro" id="IPR006015">
    <property type="entry name" value="Universal_stress_UspA"/>
</dbReference>
<gene>
    <name evidence="4" type="ORF">RM572_05110</name>
</gene>
<dbReference type="InterPro" id="IPR014729">
    <property type="entry name" value="Rossmann-like_a/b/a_fold"/>
</dbReference>
<dbReference type="PANTHER" id="PTHR46553:SF3">
    <property type="entry name" value="ADENINE NUCLEOTIDE ALPHA HYDROLASES-LIKE SUPERFAMILY PROTEIN"/>
    <property type="match status" value="1"/>
</dbReference>
<dbReference type="PRINTS" id="PR01438">
    <property type="entry name" value="UNVRSLSTRESS"/>
</dbReference>
<feature type="region of interest" description="Disordered" evidence="2">
    <location>
        <begin position="141"/>
        <end position="160"/>
    </location>
</feature>
<keyword evidence="5" id="KW-1185">Reference proteome</keyword>
<dbReference type="RefSeq" id="WP_311672049.1">
    <property type="nucleotide sequence ID" value="NZ_JAVREQ010000002.1"/>
</dbReference>
<name>A0ABU2NMF1_9ACTN</name>
<evidence type="ECO:0000313" key="4">
    <source>
        <dbReference type="EMBL" id="MDT0378155.1"/>
    </source>
</evidence>
<reference evidence="5" key="1">
    <citation type="submission" date="2023-07" db="EMBL/GenBank/DDBJ databases">
        <title>30 novel species of actinomycetes from the DSMZ collection.</title>
        <authorList>
            <person name="Nouioui I."/>
        </authorList>
    </citation>
    <scope>NUCLEOTIDE SEQUENCE [LARGE SCALE GENOMIC DNA]</scope>
    <source>
        <strain evidence="5">DSM 42041</strain>
    </source>
</reference>
<feature type="domain" description="UspA" evidence="3">
    <location>
        <begin position="165"/>
        <end position="303"/>
    </location>
</feature>
<organism evidence="4 5">
    <name type="scientific">Streptomyces hazeniae</name>
    <dbReference type="NCBI Taxonomy" id="3075538"/>
    <lineage>
        <taxon>Bacteria</taxon>
        <taxon>Bacillati</taxon>
        <taxon>Actinomycetota</taxon>
        <taxon>Actinomycetes</taxon>
        <taxon>Kitasatosporales</taxon>
        <taxon>Streptomycetaceae</taxon>
        <taxon>Streptomyces</taxon>
    </lineage>
</organism>
<feature type="domain" description="UspA" evidence="3">
    <location>
        <begin position="10"/>
        <end position="138"/>
    </location>
</feature>
<dbReference type="InterPro" id="IPR006016">
    <property type="entry name" value="UspA"/>
</dbReference>
<evidence type="ECO:0000313" key="5">
    <source>
        <dbReference type="Proteomes" id="UP001183414"/>
    </source>
</evidence>
<dbReference type="Pfam" id="PF00582">
    <property type="entry name" value="Usp"/>
    <property type="match status" value="2"/>
</dbReference>
<evidence type="ECO:0000259" key="3">
    <source>
        <dbReference type="Pfam" id="PF00582"/>
    </source>
</evidence>
<dbReference type="Proteomes" id="UP001183414">
    <property type="component" value="Unassembled WGS sequence"/>
</dbReference>
<proteinExistence type="inferred from homology"/>
<protein>
    <submittedName>
        <fullName evidence="4">Universal stress protein</fullName>
    </submittedName>
</protein>
<dbReference type="EMBL" id="JAVREQ010000002">
    <property type="protein sequence ID" value="MDT0378155.1"/>
    <property type="molecule type" value="Genomic_DNA"/>
</dbReference>
<comment type="similarity">
    <text evidence="1">Belongs to the universal stress protein A family.</text>
</comment>
<feature type="compositionally biased region" description="Basic and acidic residues" evidence="2">
    <location>
        <begin position="145"/>
        <end position="160"/>
    </location>
</feature>
<evidence type="ECO:0000256" key="2">
    <source>
        <dbReference type="SAM" id="MobiDB-lite"/>
    </source>
</evidence>
<accession>A0ABU2NMF1</accession>
<evidence type="ECO:0000256" key="1">
    <source>
        <dbReference type="ARBA" id="ARBA00008791"/>
    </source>
</evidence>
<dbReference type="PANTHER" id="PTHR46553">
    <property type="entry name" value="ADENINE NUCLEOTIDE ALPHA HYDROLASES-LIKE SUPERFAMILY PROTEIN"/>
    <property type="match status" value="1"/>
</dbReference>